<dbReference type="RefSeq" id="WP_072702827.1">
    <property type="nucleotide sequence ID" value="NZ_JAFBBL010000001.1"/>
</dbReference>
<feature type="domain" description="TauD/TfdA-like" evidence="5">
    <location>
        <begin position="20"/>
        <end position="255"/>
    </location>
</feature>
<dbReference type="Gene3D" id="3.60.130.10">
    <property type="entry name" value="Clavaminate synthase-like"/>
    <property type="match status" value="1"/>
</dbReference>
<evidence type="ECO:0000313" key="6">
    <source>
        <dbReference type="EMBL" id="SQI36720.1"/>
    </source>
</evidence>
<accession>A0A2X4UUL2</accession>
<dbReference type="PANTHER" id="PTHR10696:SF51">
    <property type="entry name" value="TRIMETHYLLYSINE DIOXYGENASE, MITOCHONDRIAL"/>
    <property type="match status" value="1"/>
</dbReference>
<evidence type="ECO:0000256" key="2">
    <source>
        <dbReference type="ARBA" id="ARBA00001961"/>
    </source>
</evidence>
<dbReference type="STRING" id="1219011.GCA_001895045_03344"/>
<organism evidence="6 7">
    <name type="scientific">Rhodococcus coprophilus</name>
    <dbReference type="NCBI Taxonomy" id="38310"/>
    <lineage>
        <taxon>Bacteria</taxon>
        <taxon>Bacillati</taxon>
        <taxon>Actinomycetota</taxon>
        <taxon>Actinomycetes</taxon>
        <taxon>Mycobacteriales</taxon>
        <taxon>Nocardiaceae</taxon>
        <taxon>Rhodococcus</taxon>
    </lineage>
</organism>
<dbReference type="InterPro" id="IPR042098">
    <property type="entry name" value="TauD-like_sf"/>
</dbReference>
<reference evidence="6 7" key="1">
    <citation type="submission" date="2018-06" db="EMBL/GenBank/DDBJ databases">
        <authorList>
            <consortium name="Pathogen Informatics"/>
            <person name="Doyle S."/>
        </authorList>
    </citation>
    <scope>NUCLEOTIDE SEQUENCE [LARGE SCALE GENOMIC DNA]</scope>
    <source>
        <strain evidence="6 7">NCTC10994</strain>
    </source>
</reference>
<sequence length="281" mass="30630">MFSSRLTEAGVVPERIDTPAQARAVIEADGAAVVGGIHTEEQALDFASKVLGDKLVRLGRQFEASMRNHEREAAVVDAQPVDGRGRKRSFGNPGERMTAHNDGFAFGDYAPDYLFLWCKRPAESGGDSFLIDAWKLSELLAADPATADLAEFCRSVDIDHSEPNFPQGTYSPIVRTVASGRVQARYHPYLAPVPGSTRPEDAEMIGRWSDTVLHVRDNGPMFRAGAGDMICVDNYRLLHGRDGYTDPARELYSIWGWTTDAVAVPANQLDIVVPDLAALAG</sequence>
<keyword evidence="3" id="KW-0560">Oxidoreductase</keyword>
<dbReference type="PANTHER" id="PTHR10696">
    <property type="entry name" value="GAMMA-BUTYROBETAINE HYDROXYLASE-RELATED"/>
    <property type="match status" value="1"/>
</dbReference>
<gene>
    <name evidence="6" type="ORF">NCTC10994_03391</name>
</gene>
<keyword evidence="4" id="KW-0408">Iron</keyword>
<name>A0A2X4UUL2_9NOCA</name>
<dbReference type="GO" id="GO:0016491">
    <property type="term" value="F:oxidoreductase activity"/>
    <property type="evidence" value="ECO:0007669"/>
    <property type="project" value="UniProtKB-KW"/>
</dbReference>
<dbReference type="InterPro" id="IPR050411">
    <property type="entry name" value="AlphaKG_dependent_hydroxylases"/>
</dbReference>
<dbReference type="InterPro" id="IPR003819">
    <property type="entry name" value="TauD/TfdA-like"/>
</dbReference>
<evidence type="ECO:0000313" key="7">
    <source>
        <dbReference type="Proteomes" id="UP000249091"/>
    </source>
</evidence>
<evidence type="ECO:0000256" key="4">
    <source>
        <dbReference type="ARBA" id="ARBA00023004"/>
    </source>
</evidence>
<comment type="cofactor">
    <cofactor evidence="1">
        <name>Fe(2+)</name>
        <dbReference type="ChEBI" id="CHEBI:29033"/>
    </cofactor>
</comment>
<proteinExistence type="predicted"/>
<dbReference type="SUPFAM" id="SSF51197">
    <property type="entry name" value="Clavaminate synthase-like"/>
    <property type="match status" value="1"/>
</dbReference>
<evidence type="ECO:0000256" key="1">
    <source>
        <dbReference type="ARBA" id="ARBA00001954"/>
    </source>
</evidence>
<dbReference type="Proteomes" id="UP000249091">
    <property type="component" value="Chromosome 1"/>
</dbReference>
<dbReference type="AlphaFoldDB" id="A0A2X4UUL2"/>
<dbReference type="EMBL" id="LS483468">
    <property type="protein sequence ID" value="SQI36720.1"/>
    <property type="molecule type" value="Genomic_DNA"/>
</dbReference>
<evidence type="ECO:0000256" key="3">
    <source>
        <dbReference type="ARBA" id="ARBA00023002"/>
    </source>
</evidence>
<evidence type="ECO:0000259" key="5">
    <source>
        <dbReference type="Pfam" id="PF02668"/>
    </source>
</evidence>
<protein>
    <submittedName>
        <fullName evidence="6">Gamma-butyrobetaine hydroxylase</fullName>
    </submittedName>
</protein>
<keyword evidence="7" id="KW-1185">Reference proteome</keyword>
<dbReference type="Pfam" id="PF02668">
    <property type="entry name" value="TauD"/>
    <property type="match status" value="1"/>
</dbReference>
<dbReference type="KEGG" id="rcr:NCTC10994_03391"/>
<comment type="cofactor">
    <cofactor evidence="2">
        <name>L-ascorbate</name>
        <dbReference type="ChEBI" id="CHEBI:38290"/>
    </cofactor>
</comment>
<dbReference type="GO" id="GO:0045329">
    <property type="term" value="P:carnitine biosynthetic process"/>
    <property type="evidence" value="ECO:0007669"/>
    <property type="project" value="TreeGrafter"/>
</dbReference>